<dbReference type="Gene3D" id="3.40.50.1240">
    <property type="entry name" value="Phosphoglycerate mutase-like"/>
    <property type="match status" value="1"/>
</dbReference>
<gene>
    <name evidence="2" type="ORF">COT03_02860</name>
</gene>
<dbReference type="EMBL" id="PEWZ01000135">
    <property type="protein sequence ID" value="PIU33649.1"/>
    <property type="molecule type" value="Genomic_DNA"/>
</dbReference>
<reference evidence="3" key="1">
    <citation type="submission" date="2017-09" db="EMBL/GenBank/DDBJ databases">
        <title>Depth-based differentiation of microbial function through sediment-hosted aquifers and enrichment of novel symbionts in the deep terrestrial subsurface.</title>
        <authorList>
            <person name="Probst A.J."/>
            <person name="Ladd B."/>
            <person name="Jarett J.K."/>
            <person name="Geller-Mcgrath D.E."/>
            <person name="Sieber C.M.K."/>
            <person name="Emerson J.B."/>
            <person name="Anantharaman K."/>
            <person name="Thomas B.C."/>
            <person name="Malmstrom R."/>
            <person name="Stieglmeier M."/>
            <person name="Klingl A."/>
            <person name="Woyke T."/>
            <person name="Ryan C.M."/>
            <person name="Banfield J.F."/>
        </authorList>
    </citation>
    <scope>NUCLEOTIDE SEQUENCE [LARGE SCALE GENOMIC DNA]</scope>
</reference>
<feature type="binding site" evidence="1">
    <location>
        <begin position="7"/>
        <end position="14"/>
    </location>
    <ligand>
        <name>substrate</name>
    </ligand>
</feature>
<dbReference type="CDD" id="cd07067">
    <property type="entry name" value="HP_PGM_like"/>
    <property type="match status" value="1"/>
</dbReference>
<dbReference type="SUPFAM" id="SSF53254">
    <property type="entry name" value="Phosphoglycerate mutase-like"/>
    <property type="match status" value="1"/>
</dbReference>
<evidence type="ECO:0008006" key="4">
    <source>
        <dbReference type="Google" id="ProtNLM"/>
    </source>
</evidence>
<dbReference type="GO" id="GO:0016791">
    <property type="term" value="F:phosphatase activity"/>
    <property type="evidence" value="ECO:0007669"/>
    <property type="project" value="TreeGrafter"/>
</dbReference>
<dbReference type="PANTHER" id="PTHR48100">
    <property type="entry name" value="BROAD-SPECIFICITY PHOSPHATASE YOR283W-RELATED"/>
    <property type="match status" value="1"/>
</dbReference>
<name>A0A2M6YQS1_9BACT</name>
<protein>
    <recommendedName>
        <fullName evidence="4">Histidine phosphatase family protein</fullName>
    </recommendedName>
</protein>
<evidence type="ECO:0000256" key="1">
    <source>
        <dbReference type="PIRSR" id="PIRSR613078-2"/>
    </source>
</evidence>
<dbReference type="InterPro" id="IPR029033">
    <property type="entry name" value="His_PPase_superfam"/>
</dbReference>
<sequence length="207" mass="24209">MNVYFVRHGESEGNVKSTHQGENVRLSEGGIKQSQFLAKRLKSKDIKVIYASPSLRTKQTAEVISKELRLSVEYWEFLKERRRPSEIEGLSYDHPKASKIFEITKENQSKADWKYSDDESFNDLLNRAKEVEKRLLEHDDGQNILCVSHIGILIMVILHMILQDKLSPEVFWQFYYHSRLENTGISHLAYTKKNGWKLLAWNDTSHL</sequence>
<dbReference type="Proteomes" id="UP000229502">
    <property type="component" value="Unassembled WGS sequence"/>
</dbReference>
<dbReference type="SMART" id="SM00855">
    <property type="entry name" value="PGAM"/>
    <property type="match status" value="1"/>
</dbReference>
<dbReference type="InterPro" id="IPR013078">
    <property type="entry name" value="His_Pase_superF_clade-1"/>
</dbReference>
<accession>A0A2M6YQS1</accession>
<organism evidence="2 3">
    <name type="scientific">Candidatus Shapirobacteria bacterium CG07_land_8_20_14_0_80_39_18</name>
    <dbReference type="NCBI Taxonomy" id="1974882"/>
    <lineage>
        <taxon>Bacteria</taxon>
        <taxon>Candidatus Shapironibacteriota</taxon>
    </lineage>
</organism>
<dbReference type="PANTHER" id="PTHR48100:SF1">
    <property type="entry name" value="HISTIDINE PHOSPHATASE FAMILY PROTEIN-RELATED"/>
    <property type="match status" value="1"/>
</dbReference>
<feature type="binding site" evidence="1">
    <location>
        <position position="56"/>
    </location>
    <ligand>
        <name>substrate</name>
    </ligand>
</feature>
<evidence type="ECO:0000313" key="3">
    <source>
        <dbReference type="Proteomes" id="UP000229502"/>
    </source>
</evidence>
<dbReference type="Pfam" id="PF00300">
    <property type="entry name" value="His_Phos_1"/>
    <property type="match status" value="1"/>
</dbReference>
<comment type="caution">
    <text evidence="2">The sequence shown here is derived from an EMBL/GenBank/DDBJ whole genome shotgun (WGS) entry which is preliminary data.</text>
</comment>
<evidence type="ECO:0000313" key="2">
    <source>
        <dbReference type="EMBL" id="PIU33649.1"/>
    </source>
</evidence>
<dbReference type="GO" id="GO:0005737">
    <property type="term" value="C:cytoplasm"/>
    <property type="evidence" value="ECO:0007669"/>
    <property type="project" value="TreeGrafter"/>
</dbReference>
<proteinExistence type="predicted"/>
<dbReference type="InterPro" id="IPR050275">
    <property type="entry name" value="PGM_Phosphatase"/>
</dbReference>
<dbReference type="AlphaFoldDB" id="A0A2M6YQS1"/>